<evidence type="ECO:0000256" key="1">
    <source>
        <dbReference type="SAM" id="MobiDB-lite"/>
    </source>
</evidence>
<feature type="compositionally biased region" description="Basic and acidic residues" evidence="1">
    <location>
        <begin position="25"/>
        <end position="41"/>
    </location>
</feature>
<dbReference type="AlphaFoldDB" id="A0AAV9BIG5"/>
<keyword evidence="3" id="KW-1185">Reference proteome</keyword>
<reference evidence="2" key="1">
    <citation type="journal article" date="2023" name="Nat. Commun.">
        <title>Diploid and tetraploid genomes of Acorus and the evolution of monocots.</title>
        <authorList>
            <person name="Ma L."/>
            <person name="Liu K.W."/>
            <person name="Li Z."/>
            <person name="Hsiao Y.Y."/>
            <person name="Qi Y."/>
            <person name="Fu T."/>
            <person name="Tang G.D."/>
            <person name="Zhang D."/>
            <person name="Sun W.H."/>
            <person name="Liu D.K."/>
            <person name="Li Y."/>
            <person name="Chen G.Z."/>
            <person name="Liu X.D."/>
            <person name="Liao X.Y."/>
            <person name="Jiang Y.T."/>
            <person name="Yu X."/>
            <person name="Hao Y."/>
            <person name="Huang J."/>
            <person name="Zhao X.W."/>
            <person name="Ke S."/>
            <person name="Chen Y.Y."/>
            <person name="Wu W.L."/>
            <person name="Hsu J.L."/>
            <person name="Lin Y.F."/>
            <person name="Huang M.D."/>
            <person name="Li C.Y."/>
            <person name="Huang L."/>
            <person name="Wang Z.W."/>
            <person name="Zhao X."/>
            <person name="Zhong W.Y."/>
            <person name="Peng D.H."/>
            <person name="Ahmad S."/>
            <person name="Lan S."/>
            <person name="Zhang J.S."/>
            <person name="Tsai W.C."/>
            <person name="Van de Peer Y."/>
            <person name="Liu Z.J."/>
        </authorList>
    </citation>
    <scope>NUCLEOTIDE SEQUENCE</scope>
    <source>
        <strain evidence="2">SCP</strain>
    </source>
</reference>
<feature type="region of interest" description="Disordered" evidence="1">
    <location>
        <begin position="17"/>
        <end position="68"/>
    </location>
</feature>
<comment type="caution">
    <text evidence="2">The sequence shown here is derived from an EMBL/GenBank/DDBJ whole genome shotgun (WGS) entry which is preliminary data.</text>
</comment>
<proteinExistence type="predicted"/>
<gene>
    <name evidence="2" type="ORF">QJS04_geneDACA000828</name>
</gene>
<organism evidence="2 3">
    <name type="scientific">Acorus gramineus</name>
    <name type="common">Dwarf sweet flag</name>
    <dbReference type="NCBI Taxonomy" id="55184"/>
    <lineage>
        <taxon>Eukaryota</taxon>
        <taxon>Viridiplantae</taxon>
        <taxon>Streptophyta</taxon>
        <taxon>Embryophyta</taxon>
        <taxon>Tracheophyta</taxon>
        <taxon>Spermatophyta</taxon>
        <taxon>Magnoliopsida</taxon>
        <taxon>Liliopsida</taxon>
        <taxon>Acoraceae</taxon>
        <taxon>Acorus</taxon>
    </lineage>
</organism>
<evidence type="ECO:0000313" key="2">
    <source>
        <dbReference type="EMBL" id="KAK1275813.1"/>
    </source>
</evidence>
<dbReference type="EMBL" id="JAUJYN010000003">
    <property type="protein sequence ID" value="KAK1275813.1"/>
    <property type="molecule type" value="Genomic_DNA"/>
</dbReference>
<dbReference type="Proteomes" id="UP001179952">
    <property type="component" value="Unassembled WGS sequence"/>
</dbReference>
<sequence length="68" mass="7780">MRIRLEVLACWKPDSTNEDLLQEGRPLKRLREGESGNREPPLDISRPPKASRLKEVVQIHKPGTDPPK</sequence>
<evidence type="ECO:0000313" key="3">
    <source>
        <dbReference type="Proteomes" id="UP001179952"/>
    </source>
</evidence>
<name>A0AAV9BIG5_ACOGR</name>
<accession>A0AAV9BIG5</accession>
<reference evidence="2" key="2">
    <citation type="submission" date="2023-06" db="EMBL/GenBank/DDBJ databases">
        <authorList>
            <person name="Ma L."/>
            <person name="Liu K.-W."/>
            <person name="Li Z."/>
            <person name="Hsiao Y.-Y."/>
            <person name="Qi Y."/>
            <person name="Fu T."/>
            <person name="Tang G."/>
            <person name="Zhang D."/>
            <person name="Sun W.-H."/>
            <person name="Liu D.-K."/>
            <person name="Li Y."/>
            <person name="Chen G.-Z."/>
            <person name="Liu X.-D."/>
            <person name="Liao X.-Y."/>
            <person name="Jiang Y.-T."/>
            <person name="Yu X."/>
            <person name="Hao Y."/>
            <person name="Huang J."/>
            <person name="Zhao X.-W."/>
            <person name="Ke S."/>
            <person name="Chen Y.-Y."/>
            <person name="Wu W.-L."/>
            <person name="Hsu J.-L."/>
            <person name="Lin Y.-F."/>
            <person name="Huang M.-D."/>
            <person name="Li C.-Y."/>
            <person name="Huang L."/>
            <person name="Wang Z.-W."/>
            <person name="Zhao X."/>
            <person name="Zhong W.-Y."/>
            <person name="Peng D.-H."/>
            <person name="Ahmad S."/>
            <person name="Lan S."/>
            <person name="Zhang J.-S."/>
            <person name="Tsai W.-C."/>
            <person name="Van De Peer Y."/>
            <person name="Liu Z.-J."/>
        </authorList>
    </citation>
    <scope>NUCLEOTIDE SEQUENCE</scope>
    <source>
        <strain evidence="2">SCP</strain>
        <tissue evidence="2">Leaves</tissue>
    </source>
</reference>
<protein>
    <submittedName>
        <fullName evidence="2">Uncharacterized protein</fullName>
    </submittedName>
</protein>